<evidence type="ECO:0000313" key="3">
    <source>
        <dbReference type="Proteomes" id="UP000275078"/>
    </source>
</evidence>
<feature type="region of interest" description="Disordered" evidence="1">
    <location>
        <begin position="262"/>
        <end position="282"/>
    </location>
</feature>
<reference evidence="2 3" key="1">
    <citation type="journal article" date="2018" name="Nat. Ecol. Evol.">
        <title>Pezizomycetes genomes reveal the molecular basis of ectomycorrhizal truffle lifestyle.</title>
        <authorList>
            <person name="Murat C."/>
            <person name="Payen T."/>
            <person name="Noel B."/>
            <person name="Kuo A."/>
            <person name="Morin E."/>
            <person name="Chen J."/>
            <person name="Kohler A."/>
            <person name="Krizsan K."/>
            <person name="Balestrini R."/>
            <person name="Da Silva C."/>
            <person name="Montanini B."/>
            <person name="Hainaut M."/>
            <person name="Levati E."/>
            <person name="Barry K.W."/>
            <person name="Belfiori B."/>
            <person name="Cichocki N."/>
            <person name="Clum A."/>
            <person name="Dockter R.B."/>
            <person name="Fauchery L."/>
            <person name="Guy J."/>
            <person name="Iotti M."/>
            <person name="Le Tacon F."/>
            <person name="Lindquist E.A."/>
            <person name="Lipzen A."/>
            <person name="Malagnac F."/>
            <person name="Mello A."/>
            <person name="Molinier V."/>
            <person name="Miyauchi S."/>
            <person name="Poulain J."/>
            <person name="Riccioni C."/>
            <person name="Rubini A."/>
            <person name="Sitrit Y."/>
            <person name="Splivallo R."/>
            <person name="Traeger S."/>
            <person name="Wang M."/>
            <person name="Zifcakova L."/>
            <person name="Wipf D."/>
            <person name="Zambonelli A."/>
            <person name="Paolocci F."/>
            <person name="Nowrousian M."/>
            <person name="Ottonello S."/>
            <person name="Baldrian P."/>
            <person name="Spatafora J.W."/>
            <person name="Henrissat B."/>
            <person name="Nagy L.G."/>
            <person name="Aury J.M."/>
            <person name="Wincker P."/>
            <person name="Grigoriev I.V."/>
            <person name="Bonfante P."/>
            <person name="Martin F.M."/>
        </authorList>
    </citation>
    <scope>NUCLEOTIDE SEQUENCE [LARGE SCALE GENOMIC DNA]</scope>
    <source>
        <strain evidence="2 3">RN42</strain>
    </source>
</reference>
<feature type="region of interest" description="Disordered" evidence="1">
    <location>
        <begin position="301"/>
        <end position="325"/>
    </location>
</feature>
<proteinExistence type="predicted"/>
<keyword evidence="3" id="KW-1185">Reference proteome</keyword>
<dbReference type="EMBL" id="ML119805">
    <property type="protein sequence ID" value="RPA73958.1"/>
    <property type="molecule type" value="Genomic_DNA"/>
</dbReference>
<organism evidence="2 3">
    <name type="scientific">Ascobolus immersus RN42</name>
    <dbReference type="NCBI Taxonomy" id="1160509"/>
    <lineage>
        <taxon>Eukaryota</taxon>
        <taxon>Fungi</taxon>
        <taxon>Dikarya</taxon>
        <taxon>Ascomycota</taxon>
        <taxon>Pezizomycotina</taxon>
        <taxon>Pezizomycetes</taxon>
        <taxon>Pezizales</taxon>
        <taxon>Ascobolaceae</taxon>
        <taxon>Ascobolus</taxon>
    </lineage>
</organism>
<protein>
    <submittedName>
        <fullName evidence="2">Uncharacterized protein</fullName>
    </submittedName>
</protein>
<name>A0A3N4HN90_ASCIM</name>
<feature type="compositionally biased region" description="Polar residues" evidence="1">
    <location>
        <begin position="313"/>
        <end position="325"/>
    </location>
</feature>
<sequence length="325" mass="34399">MATVSNLPSAVQMASTSTIAAASKATSEAAPKVDQVEVAAASTVSVKASISSQFSSVPTKAKLAVASQHLASASGIFPPHFLATLTSRESALILRHHQFLGSPPLTTFEEKEAFVKRCGLVGKSFLGKWCLFVPRYTKPFEAIPEWGQRQRSASAWETPWGGYNIPLAGPTYPEYAQYQYASGLDRNPQVPMGQLMHYPPSQMVSYQGSWTGQPVTEWSGNAVEMPMDQYPGRAATEQAVPARGTENGFDVTVPEFVPVTGNGVTVDGTEQRPAVGTGNSFDVTAPEFMPAVGDGVMVDGEGTKVDTEEGTGVTDSGDASATTNP</sequence>
<gene>
    <name evidence="2" type="ORF">BJ508DRAFT_313311</name>
</gene>
<accession>A0A3N4HN90</accession>
<dbReference type="Proteomes" id="UP000275078">
    <property type="component" value="Unassembled WGS sequence"/>
</dbReference>
<evidence type="ECO:0000313" key="2">
    <source>
        <dbReference type="EMBL" id="RPA73958.1"/>
    </source>
</evidence>
<evidence type="ECO:0000256" key="1">
    <source>
        <dbReference type="SAM" id="MobiDB-lite"/>
    </source>
</evidence>
<dbReference type="AlphaFoldDB" id="A0A3N4HN90"/>